<evidence type="ECO:0000313" key="2">
    <source>
        <dbReference type="Proteomes" id="UP001058974"/>
    </source>
</evidence>
<protein>
    <submittedName>
        <fullName evidence="1">Uncharacterized protein</fullName>
    </submittedName>
</protein>
<dbReference type="EMBL" id="JAMSHJ010000001">
    <property type="protein sequence ID" value="KAI5443166.1"/>
    <property type="molecule type" value="Genomic_DNA"/>
</dbReference>
<organism evidence="1 2">
    <name type="scientific">Pisum sativum</name>
    <name type="common">Garden pea</name>
    <name type="synonym">Lathyrus oleraceus</name>
    <dbReference type="NCBI Taxonomy" id="3888"/>
    <lineage>
        <taxon>Eukaryota</taxon>
        <taxon>Viridiplantae</taxon>
        <taxon>Streptophyta</taxon>
        <taxon>Embryophyta</taxon>
        <taxon>Tracheophyta</taxon>
        <taxon>Spermatophyta</taxon>
        <taxon>Magnoliopsida</taxon>
        <taxon>eudicotyledons</taxon>
        <taxon>Gunneridae</taxon>
        <taxon>Pentapetalae</taxon>
        <taxon>rosids</taxon>
        <taxon>fabids</taxon>
        <taxon>Fabales</taxon>
        <taxon>Fabaceae</taxon>
        <taxon>Papilionoideae</taxon>
        <taxon>50 kb inversion clade</taxon>
        <taxon>NPAAA clade</taxon>
        <taxon>Hologalegina</taxon>
        <taxon>IRL clade</taxon>
        <taxon>Fabeae</taxon>
        <taxon>Lathyrus</taxon>
    </lineage>
</organism>
<keyword evidence="2" id="KW-1185">Reference proteome</keyword>
<dbReference type="Gramene" id="Psat01G0199800-T1">
    <property type="protein sequence ID" value="KAI5443166.1"/>
    <property type="gene ID" value="KIW84_011998"/>
</dbReference>
<accession>A0A9D5BGJ2</accession>
<comment type="caution">
    <text evidence="1">The sequence shown here is derived from an EMBL/GenBank/DDBJ whole genome shotgun (WGS) entry which is preliminary data.</text>
</comment>
<evidence type="ECO:0000313" key="1">
    <source>
        <dbReference type="EMBL" id="KAI5443166.1"/>
    </source>
</evidence>
<reference evidence="1 2" key="1">
    <citation type="journal article" date="2022" name="Nat. Genet.">
        <title>Improved pea reference genome and pan-genome highlight genomic features and evolutionary characteristics.</title>
        <authorList>
            <person name="Yang T."/>
            <person name="Liu R."/>
            <person name="Luo Y."/>
            <person name="Hu S."/>
            <person name="Wang D."/>
            <person name="Wang C."/>
            <person name="Pandey M.K."/>
            <person name="Ge S."/>
            <person name="Xu Q."/>
            <person name="Li N."/>
            <person name="Li G."/>
            <person name="Huang Y."/>
            <person name="Saxena R.K."/>
            <person name="Ji Y."/>
            <person name="Li M."/>
            <person name="Yan X."/>
            <person name="He Y."/>
            <person name="Liu Y."/>
            <person name="Wang X."/>
            <person name="Xiang C."/>
            <person name="Varshney R.K."/>
            <person name="Ding H."/>
            <person name="Gao S."/>
            <person name="Zong X."/>
        </authorList>
    </citation>
    <scope>NUCLEOTIDE SEQUENCE [LARGE SCALE GENOMIC DNA]</scope>
    <source>
        <strain evidence="1 2">cv. Zhongwan 6</strain>
    </source>
</reference>
<gene>
    <name evidence="1" type="ORF">KIW84_011998</name>
</gene>
<proteinExistence type="predicted"/>
<dbReference type="AlphaFoldDB" id="A0A9D5BGJ2"/>
<dbReference type="Proteomes" id="UP001058974">
    <property type="component" value="Chromosome 1"/>
</dbReference>
<name>A0A9D5BGJ2_PEA</name>
<sequence length="202" mass="22668">MNEGVSQYSEPPPFFSMEEVSSNSSLLSLSSHFWSNILLDYCTQSRDSTLLDVFPIKDIGLSKDVREKVELLLKQSRRAKLLIDMGDDALRIRLFSIGDTGCCRGEIEALEEQIVNHGGDIEPTITVLKGLVAMTRYCRFLIFGFEEDELDLENGNQTKPEMGLITQEIAETCLTVLKDFCGMISLNLMRNPGIILTGQTYD</sequence>